<evidence type="ECO:0000313" key="1">
    <source>
        <dbReference type="EMBL" id="KAK1866511.1"/>
    </source>
</evidence>
<proteinExistence type="predicted"/>
<comment type="caution">
    <text evidence="1">The sequence shown here is derived from an EMBL/GenBank/DDBJ whole genome shotgun (WGS) entry which is preliminary data.</text>
</comment>
<organism evidence="1 2">
    <name type="scientific">Pyropia yezoensis</name>
    <name type="common">Susabi-nori</name>
    <name type="synonym">Porphyra yezoensis</name>
    <dbReference type="NCBI Taxonomy" id="2788"/>
    <lineage>
        <taxon>Eukaryota</taxon>
        <taxon>Rhodophyta</taxon>
        <taxon>Bangiophyceae</taxon>
        <taxon>Bangiales</taxon>
        <taxon>Bangiaceae</taxon>
        <taxon>Pyropia</taxon>
    </lineage>
</organism>
<dbReference type="EMBL" id="CM020619">
    <property type="protein sequence ID" value="KAK1866511.1"/>
    <property type="molecule type" value="Genomic_DNA"/>
</dbReference>
<protein>
    <submittedName>
        <fullName evidence="1">Uncharacterized protein</fullName>
    </submittedName>
</protein>
<reference evidence="1" key="1">
    <citation type="submission" date="2019-11" db="EMBL/GenBank/DDBJ databases">
        <title>Nori genome reveals adaptations in red seaweeds to the harsh intertidal environment.</title>
        <authorList>
            <person name="Wang D."/>
            <person name="Mao Y."/>
        </authorList>
    </citation>
    <scope>NUCLEOTIDE SEQUENCE</scope>
    <source>
        <tissue evidence="1">Gametophyte</tissue>
    </source>
</reference>
<name>A0ACC3C9U0_PYRYE</name>
<accession>A0ACC3C9U0</accession>
<dbReference type="Proteomes" id="UP000798662">
    <property type="component" value="Chromosome 2"/>
</dbReference>
<gene>
    <name evidence="1" type="ORF">I4F81_009027</name>
</gene>
<keyword evidence="2" id="KW-1185">Reference proteome</keyword>
<evidence type="ECO:0000313" key="2">
    <source>
        <dbReference type="Proteomes" id="UP000798662"/>
    </source>
</evidence>
<sequence length="322" mass="32410">MPTAAASVTAFVVSPPAGTLAGAFSARHASAGRSPPTPAAALLVSLGRWSSPLGCHHLPASPATLSPVSMAGDAPPTPVVTVGADGAAVGDTLGARVLAAAAAAVSARGVFRLAVSGGSLPKTLAAGLDGDKGDDMPWSSTIIYFADERVVPLTDDDSNYKLVADTLLAARDGSGVQVVKLTEGLAPPAAAADYEEKLKGMDMADGVPVFDMILLGMGPDGHTASLFPGHPLLDVTDMAVASITDSPKPPPGRITLTLPVLNAGRNVLFVTTGGGKAEVLHEIFHGSKDVLLPAARVRPETGVEWLLDAPAAAQLSSPFVAA</sequence>